<dbReference type="EMBL" id="JASCZI010060528">
    <property type="protein sequence ID" value="MED6133471.1"/>
    <property type="molecule type" value="Genomic_DNA"/>
</dbReference>
<protein>
    <submittedName>
        <fullName evidence="2">Uncharacterized protein</fullName>
    </submittedName>
</protein>
<evidence type="ECO:0000313" key="2">
    <source>
        <dbReference type="EMBL" id="MED6133471.1"/>
    </source>
</evidence>
<comment type="caution">
    <text evidence="2">The sequence shown here is derived from an EMBL/GenBank/DDBJ whole genome shotgun (WGS) entry which is preliminary data.</text>
</comment>
<sequence length="268" mass="30915">MVSKKFIQHRERPFQSTRLSSSASSSLKWIFPTNIPSDYDWVPEEVLGAPSKVSLTYLEKLKAAKVVFRPSEERKYEVVVLPTKRDENCWKLRSYCSYAPEALAGNSATEEGYVSTTHSDKDVAQRTSEVIKTGPFPPPSHRRKKQRKGSSHAEFVLGENEALDSFWYVLKEGFKNSKFISSCLMSEETEEFAMEDELTRIQKTLLRLVVLSYDVGREIAKFRSTIIAKDKDVHESSIQIKSYKYLFCGCFTLLVKYSRFFVCYWSSR</sequence>
<evidence type="ECO:0000256" key="1">
    <source>
        <dbReference type="SAM" id="MobiDB-lite"/>
    </source>
</evidence>
<evidence type="ECO:0000313" key="3">
    <source>
        <dbReference type="Proteomes" id="UP001341840"/>
    </source>
</evidence>
<keyword evidence="3" id="KW-1185">Reference proteome</keyword>
<feature type="region of interest" description="Disordered" evidence="1">
    <location>
        <begin position="128"/>
        <end position="150"/>
    </location>
</feature>
<name>A0ABU6SB75_9FABA</name>
<dbReference type="Proteomes" id="UP001341840">
    <property type="component" value="Unassembled WGS sequence"/>
</dbReference>
<accession>A0ABU6SB75</accession>
<feature type="compositionally biased region" description="Basic residues" evidence="1">
    <location>
        <begin position="140"/>
        <end position="150"/>
    </location>
</feature>
<gene>
    <name evidence="2" type="ORF">PIB30_028537</name>
</gene>
<proteinExistence type="predicted"/>
<organism evidence="2 3">
    <name type="scientific">Stylosanthes scabra</name>
    <dbReference type="NCBI Taxonomy" id="79078"/>
    <lineage>
        <taxon>Eukaryota</taxon>
        <taxon>Viridiplantae</taxon>
        <taxon>Streptophyta</taxon>
        <taxon>Embryophyta</taxon>
        <taxon>Tracheophyta</taxon>
        <taxon>Spermatophyta</taxon>
        <taxon>Magnoliopsida</taxon>
        <taxon>eudicotyledons</taxon>
        <taxon>Gunneridae</taxon>
        <taxon>Pentapetalae</taxon>
        <taxon>rosids</taxon>
        <taxon>fabids</taxon>
        <taxon>Fabales</taxon>
        <taxon>Fabaceae</taxon>
        <taxon>Papilionoideae</taxon>
        <taxon>50 kb inversion clade</taxon>
        <taxon>dalbergioids sensu lato</taxon>
        <taxon>Dalbergieae</taxon>
        <taxon>Pterocarpus clade</taxon>
        <taxon>Stylosanthes</taxon>
    </lineage>
</organism>
<reference evidence="2 3" key="1">
    <citation type="journal article" date="2023" name="Plants (Basel)">
        <title>Bridging the Gap: Combining Genomics and Transcriptomics Approaches to Understand Stylosanthes scabra, an Orphan Legume from the Brazilian Caatinga.</title>
        <authorList>
            <person name="Ferreira-Neto J.R.C."/>
            <person name="da Silva M.D."/>
            <person name="Binneck E."/>
            <person name="de Melo N.F."/>
            <person name="da Silva R.H."/>
            <person name="de Melo A.L.T.M."/>
            <person name="Pandolfi V."/>
            <person name="Bustamante F.O."/>
            <person name="Brasileiro-Vidal A.C."/>
            <person name="Benko-Iseppon A.M."/>
        </authorList>
    </citation>
    <scope>NUCLEOTIDE SEQUENCE [LARGE SCALE GENOMIC DNA]</scope>
    <source>
        <tissue evidence="2">Leaves</tissue>
    </source>
</reference>